<evidence type="ECO:0000313" key="2">
    <source>
        <dbReference type="EMBL" id="SMH66337.1"/>
    </source>
</evidence>
<accession>A0ABY1MRG4</accession>
<dbReference type="SUPFAM" id="SSF48295">
    <property type="entry name" value="TrpR-like"/>
    <property type="match status" value="1"/>
</dbReference>
<evidence type="ECO:0008006" key="4">
    <source>
        <dbReference type="Google" id="ProtNLM"/>
    </source>
</evidence>
<dbReference type="Proteomes" id="UP000193925">
    <property type="component" value="Chromosome AFERRI"/>
</dbReference>
<keyword evidence="3" id="KW-1185">Reference proteome</keyword>
<dbReference type="InterPro" id="IPR010921">
    <property type="entry name" value="Trp_repressor/repl_initiator"/>
</dbReference>
<evidence type="ECO:0000313" key="3">
    <source>
        <dbReference type="Proteomes" id="UP000193925"/>
    </source>
</evidence>
<feature type="region of interest" description="Disordered" evidence="1">
    <location>
        <begin position="49"/>
        <end position="70"/>
    </location>
</feature>
<evidence type="ECO:0000256" key="1">
    <source>
        <dbReference type="SAM" id="MobiDB-lite"/>
    </source>
</evidence>
<reference evidence="2 3" key="1">
    <citation type="submission" date="2017-03" db="EMBL/GenBank/DDBJ databases">
        <authorList>
            <person name="Regsiter A."/>
            <person name="William W."/>
        </authorList>
    </citation>
    <scope>NUCLEOTIDE SEQUENCE [LARGE SCALE GENOMIC DNA]</scope>
    <source>
        <strain evidence="2">PRJEB5721</strain>
    </source>
</reference>
<protein>
    <recommendedName>
        <fullName evidence="4">HTH IS21-type domain-containing protein</fullName>
    </recommendedName>
</protein>
<proteinExistence type="predicted"/>
<organism evidence="2 3">
    <name type="scientific">Acidithiobacillus ferrivorans</name>
    <dbReference type="NCBI Taxonomy" id="160808"/>
    <lineage>
        <taxon>Bacteria</taxon>
        <taxon>Pseudomonadati</taxon>
        <taxon>Pseudomonadota</taxon>
        <taxon>Acidithiobacillia</taxon>
        <taxon>Acidithiobacillales</taxon>
        <taxon>Acidithiobacillaceae</taxon>
        <taxon>Acidithiobacillus</taxon>
    </lineage>
</organism>
<sequence length="70" mass="8239">MITMVMYAKVRRMFFQEHVSISEIGRRTGLSRNTIKKWLRAPGRYRAHVLQSQSHRQADANSRETSSYPD</sequence>
<dbReference type="Gene3D" id="1.10.10.60">
    <property type="entry name" value="Homeodomain-like"/>
    <property type="match status" value="1"/>
</dbReference>
<dbReference type="EMBL" id="LT841305">
    <property type="protein sequence ID" value="SMH66337.1"/>
    <property type="molecule type" value="Genomic_DNA"/>
</dbReference>
<name>A0ABY1MRG4_9PROT</name>
<gene>
    <name evidence="2" type="ORF">AFERRI_30067</name>
</gene>